<dbReference type="Proteomes" id="UP000636709">
    <property type="component" value="Unassembled WGS sequence"/>
</dbReference>
<dbReference type="EMBL" id="JACEFO010002349">
    <property type="protein sequence ID" value="KAF8664449.1"/>
    <property type="molecule type" value="Genomic_DNA"/>
</dbReference>
<organism evidence="1 2">
    <name type="scientific">Digitaria exilis</name>
    <dbReference type="NCBI Taxonomy" id="1010633"/>
    <lineage>
        <taxon>Eukaryota</taxon>
        <taxon>Viridiplantae</taxon>
        <taxon>Streptophyta</taxon>
        <taxon>Embryophyta</taxon>
        <taxon>Tracheophyta</taxon>
        <taxon>Spermatophyta</taxon>
        <taxon>Magnoliopsida</taxon>
        <taxon>Liliopsida</taxon>
        <taxon>Poales</taxon>
        <taxon>Poaceae</taxon>
        <taxon>PACMAD clade</taxon>
        <taxon>Panicoideae</taxon>
        <taxon>Panicodae</taxon>
        <taxon>Paniceae</taxon>
        <taxon>Anthephorinae</taxon>
        <taxon>Digitaria</taxon>
    </lineage>
</organism>
<dbReference type="Gramene" id="Dexi2B01G0028770.1">
    <property type="protein sequence ID" value="Dexi2B01G0028770.1:cds"/>
    <property type="gene ID" value="Dexi2B01G0028770"/>
</dbReference>
<dbReference type="OrthoDB" id="643896at2759"/>
<comment type="caution">
    <text evidence="1">The sequence shown here is derived from an EMBL/GenBank/DDBJ whole genome shotgun (WGS) entry which is preliminary data.</text>
</comment>
<evidence type="ECO:0000313" key="2">
    <source>
        <dbReference type="Proteomes" id="UP000636709"/>
    </source>
</evidence>
<dbReference type="PANTHER" id="PTHR31264:SF10">
    <property type="entry name" value="GENOME ASSEMBLY, CHROMOSOME: II"/>
    <property type="match status" value="1"/>
</dbReference>
<dbReference type="InterPro" id="IPR036047">
    <property type="entry name" value="F-box-like_dom_sf"/>
</dbReference>
<name>A0A835E6R2_9POAL</name>
<accession>A0A835E6R2</accession>
<dbReference type="PANTHER" id="PTHR31264">
    <property type="entry name" value="OS07G0554500 PROTEIN-RELATED"/>
    <property type="match status" value="1"/>
</dbReference>
<protein>
    <recommendedName>
        <fullName evidence="3">F-box domain-containing protein</fullName>
    </recommendedName>
</protein>
<gene>
    <name evidence="1" type="ORF">HU200_054621</name>
</gene>
<dbReference type="AlphaFoldDB" id="A0A835E6R2"/>
<evidence type="ECO:0000313" key="1">
    <source>
        <dbReference type="EMBL" id="KAF8664449.1"/>
    </source>
</evidence>
<sequence length="224" mass="24254">MDSPAGDLLALSDDHLAEILIRLPALSDLGRACCACPTFRRVITAHSFLRRLRRLRALHPPALLGILSHAFIPAEPPHPSAAAASAFADAGAADFKCSFLPSPDRWRSQDARDGRVLLSAVPEDPTREEEEESDRRALVRELAVCDPIHRRYRLLPAISDELAALVHRPEMVDFQPFLAPSLQDKGGTSFLVICLAECTSKLVSSSSLRAIGSGMLLNSMAGGL</sequence>
<proteinExistence type="predicted"/>
<reference evidence="1" key="1">
    <citation type="submission" date="2020-07" db="EMBL/GenBank/DDBJ databases">
        <title>Genome sequence and genetic diversity analysis of an under-domesticated orphan crop, white fonio (Digitaria exilis).</title>
        <authorList>
            <person name="Bennetzen J.L."/>
            <person name="Chen S."/>
            <person name="Ma X."/>
            <person name="Wang X."/>
            <person name="Yssel A.E.J."/>
            <person name="Chaluvadi S.R."/>
            <person name="Johnson M."/>
            <person name="Gangashetty P."/>
            <person name="Hamidou F."/>
            <person name="Sanogo M.D."/>
            <person name="Zwaenepoel A."/>
            <person name="Wallace J."/>
            <person name="Van De Peer Y."/>
            <person name="Van Deynze A."/>
        </authorList>
    </citation>
    <scope>NUCLEOTIDE SEQUENCE</scope>
    <source>
        <tissue evidence="1">Leaves</tissue>
    </source>
</reference>
<keyword evidence="2" id="KW-1185">Reference proteome</keyword>
<evidence type="ECO:0008006" key="3">
    <source>
        <dbReference type="Google" id="ProtNLM"/>
    </source>
</evidence>
<dbReference type="SUPFAM" id="SSF81383">
    <property type="entry name" value="F-box domain"/>
    <property type="match status" value="1"/>
</dbReference>